<dbReference type="SMART" id="SM00513">
    <property type="entry name" value="SAP"/>
    <property type="match status" value="1"/>
</dbReference>
<dbReference type="SUPFAM" id="SSF68906">
    <property type="entry name" value="SAP domain"/>
    <property type="match status" value="1"/>
</dbReference>
<dbReference type="Gene3D" id="1.10.720.30">
    <property type="entry name" value="SAP domain"/>
    <property type="match status" value="1"/>
</dbReference>
<organism evidence="5 6">
    <name type="scientific">Halocaridina rubra</name>
    <name type="common">Hawaiian red shrimp</name>
    <dbReference type="NCBI Taxonomy" id="373956"/>
    <lineage>
        <taxon>Eukaryota</taxon>
        <taxon>Metazoa</taxon>
        <taxon>Ecdysozoa</taxon>
        <taxon>Arthropoda</taxon>
        <taxon>Crustacea</taxon>
        <taxon>Multicrustacea</taxon>
        <taxon>Malacostraca</taxon>
        <taxon>Eumalacostraca</taxon>
        <taxon>Eucarida</taxon>
        <taxon>Decapoda</taxon>
        <taxon>Pleocyemata</taxon>
        <taxon>Caridea</taxon>
        <taxon>Atyoidea</taxon>
        <taxon>Atyidae</taxon>
        <taxon>Halocaridina</taxon>
    </lineage>
</organism>
<dbReference type="InterPro" id="IPR052240">
    <property type="entry name" value="SAP_domain_ribonucleoprotein"/>
</dbReference>
<dbReference type="GO" id="GO:0005634">
    <property type="term" value="C:nucleus"/>
    <property type="evidence" value="ECO:0007669"/>
    <property type="project" value="TreeGrafter"/>
</dbReference>
<name>A0AAN8XK46_HALRR</name>
<dbReference type="Pfam" id="PF02037">
    <property type="entry name" value="SAP"/>
    <property type="match status" value="1"/>
</dbReference>
<sequence length="273" mass="29248">MDEAQIAKMKVADLKRELKARGLPVTGNKNELVERLQEALSTGVGISGSMDDEEFDEEEILGGAMDSSQLTPQEEEAALRGSAVKLKKGATPAAKSPLKKPVRPAPKAAATPTPAPAKETASPTKKPIIAVAVADKDQENEPPKKIAKIEETPAEKTPMEKRAERFGVPMNDDAKKQARAARFGVLTNGTTKSTTKLTPFTGTVDMDKLKARAERFGEVVSKSLTKVEELEKKKQRMERFSSSDSKTTDAASTESAKAARAARFGVADKAAAE</sequence>
<feature type="compositionally biased region" description="Low complexity" evidence="3">
    <location>
        <begin position="105"/>
        <end position="127"/>
    </location>
</feature>
<dbReference type="InterPro" id="IPR036361">
    <property type="entry name" value="SAP_dom_sf"/>
</dbReference>
<dbReference type="Proteomes" id="UP001381693">
    <property type="component" value="Unassembled WGS sequence"/>
</dbReference>
<dbReference type="PROSITE" id="PS50800">
    <property type="entry name" value="SAP"/>
    <property type="match status" value="1"/>
</dbReference>
<feature type="compositionally biased region" description="Low complexity" evidence="3">
    <location>
        <begin position="242"/>
        <end position="273"/>
    </location>
</feature>
<feature type="compositionally biased region" description="Basic and acidic residues" evidence="3">
    <location>
        <begin position="228"/>
        <end position="241"/>
    </location>
</feature>
<dbReference type="AlphaFoldDB" id="A0AAN8XK46"/>
<gene>
    <name evidence="5" type="ORF">SK128_026539</name>
</gene>
<evidence type="ECO:0000313" key="6">
    <source>
        <dbReference type="Proteomes" id="UP001381693"/>
    </source>
</evidence>
<proteinExistence type="inferred from homology"/>
<dbReference type="EMBL" id="JAXCGZ010001922">
    <property type="protein sequence ID" value="KAK7085022.1"/>
    <property type="molecule type" value="Genomic_DNA"/>
</dbReference>
<reference evidence="5 6" key="1">
    <citation type="submission" date="2023-11" db="EMBL/GenBank/DDBJ databases">
        <title>Halocaridina rubra genome assembly.</title>
        <authorList>
            <person name="Smith C."/>
        </authorList>
    </citation>
    <scope>NUCLEOTIDE SEQUENCE [LARGE SCALE GENOMIC DNA]</scope>
    <source>
        <strain evidence="5">EP-1</strain>
        <tissue evidence="5">Whole</tissue>
    </source>
</reference>
<feature type="domain" description="SAP" evidence="4">
    <location>
        <begin position="6"/>
        <end position="40"/>
    </location>
</feature>
<dbReference type="PANTHER" id="PTHR46551:SF1">
    <property type="entry name" value="SAP DOMAIN-CONTAINING RIBONUCLEOPROTEIN"/>
    <property type="match status" value="1"/>
</dbReference>
<evidence type="ECO:0000259" key="4">
    <source>
        <dbReference type="PROSITE" id="PS50800"/>
    </source>
</evidence>
<dbReference type="PANTHER" id="PTHR46551">
    <property type="entry name" value="SAP DOMAIN-CONTAINING RIBONUCLEOPROTEIN"/>
    <property type="match status" value="1"/>
</dbReference>
<dbReference type="FunFam" id="1.10.720.30:FF:000032">
    <property type="entry name" value="Blast:SAP domain-containing ribonucleoprotein"/>
    <property type="match status" value="1"/>
</dbReference>
<evidence type="ECO:0000256" key="2">
    <source>
        <dbReference type="ARBA" id="ARBA00046328"/>
    </source>
</evidence>
<feature type="region of interest" description="Disordered" evidence="3">
    <location>
        <begin position="228"/>
        <end position="273"/>
    </location>
</feature>
<evidence type="ECO:0000256" key="3">
    <source>
        <dbReference type="SAM" id="MobiDB-lite"/>
    </source>
</evidence>
<feature type="compositionally biased region" description="Basic and acidic residues" evidence="3">
    <location>
        <begin position="134"/>
        <end position="165"/>
    </location>
</feature>
<keyword evidence="1" id="KW-0597">Phosphoprotein</keyword>
<feature type="region of interest" description="Disordered" evidence="3">
    <location>
        <begin position="62"/>
        <end position="174"/>
    </location>
</feature>
<protein>
    <recommendedName>
        <fullName evidence="4">SAP domain-containing protein</fullName>
    </recommendedName>
</protein>
<accession>A0AAN8XK46</accession>
<keyword evidence="6" id="KW-1185">Reference proteome</keyword>
<comment type="similarity">
    <text evidence="2">Belongs to the SAP domain-containing ribonucleoprotein family.</text>
</comment>
<dbReference type="GO" id="GO:0016973">
    <property type="term" value="P:poly(A)+ mRNA export from nucleus"/>
    <property type="evidence" value="ECO:0007669"/>
    <property type="project" value="TreeGrafter"/>
</dbReference>
<evidence type="ECO:0000313" key="5">
    <source>
        <dbReference type="EMBL" id="KAK7085022.1"/>
    </source>
</evidence>
<dbReference type="InterPro" id="IPR003034">
    <property type="entry name" value="SAP_dom"/>
</dbReference>
<comment type="caution">
    <text evidence="5">The sequence shown here is derived from an EMBL/GenBank/DDBJ whole genome shotgun (WGS) entry which is preliminary data.</text>
</comment>
<evidence type="ECO:0000256" key="1">
    <source>
        <dbReference type="ARBA" id="ARBA00022553"/>
    </source>
</evidence>